<proteinExistence type="predicted"/>
<dbReference type="AlphaFoldDB" id="A0A151I592"/>
<feature type="non-terminal residue" evidence="1">
    <location>
        <position position="1"/>
    </location>
</feature>
<name>A0A151I592_9HYME</name>
<organism evidence="1 2">
    <name type="scientific">Atta colombica</name>
    <dbReference type="NCBI Taxonomy" id="520822"/>
    <lineage>
        <taxon>Eukaryota</taxon>
        <taxon>Metazoa</taxon>
        <taxon>Ecdysozoa</taxon>
        <taxon>Arthropoda</taxon>
        <taxon>Hexapoda</taxon>
        <taxon>Insecta</taxon>
        <taxon>Pterygota</taxon>
        <taxon>Neoptera</taxon>
        <taxon>Endopterygota</taxon>
        <taxon>Hymenoptera</taxon>
        <taxon>Apocrita</taxon>
        <taxon>Aculeata</taxon>
        <taxon>Formicoidea</taxon>
        <taxon>Formicidae</taxon>
        <taxon>Myrmicinae</taxon>
        <taxon>Atta</taxon>
    </lineage>
</organism>
<accession>A0A151I592</accession>
<dbReference type="EMBL" id="KQ976452">
    <property type="protein sequence ID" value="KYM85560.1"/>
    <property type="molecule type" value="Genomic_DNA"/>
</dbReference>
<evidence type="ECO:0000313" key="2">
    <source>
        <dbReference type="Proteomes" id="UP000078540"/>
    </source>
</evidence>
<dbReference type="Proteomes" id="UP000078540">
    <property type="component" value="Unassembled WGS sequence"/>
</dbReference>
<gene>
    <name evidence="1" type="ORF">ALC53_04543</name>
</gene>
<reference evidence="1 2" key="1">
    <citation type="submission" date="2015-09" db="EMBL/GenBank/DDBJ databases">
        <title>Atta colombica WGS genome.</title>
        <authorList>
            <person name="Nygaard S."/>
            <person name="Hu H."/>
            <person name="Boomsma J."/>
            <person name="Zhang G."/>
        </authorList>
    </citation>
    <scope>NUCLEOTIDE SEQUENCE [LARGE SCALE GENOMIC DNA]</scope>
    <source>
        <strain evidence="1">Treedump-2</strain>
        <tissue evidence="1">Whole body</tissue>
    </source>
</reference>
<keyword evidence="2" id="KW-1185">Reference proteome</keyword>
<evidence type="ECO:0000313" key="1">
    <source>
        <dbReference type="EMBL" id="KYM85560.1"/>
    </source>
</evidence>
<sequence length="231" mass="26640">KPIFDDRIKIETHTYIHMPTLCLRHSDKIPIQEGRLMAKKKNDQMSTTHGNNCVVFMFDEIRTTKHSWPTAEYGLVQMIKNKLVGSALRIALSKKYNEINTLLTASKTRFAPIYSSPQLYGELFHIAQHPDESVDYGSRVTMILYQLKTYYYIRMKTPNQAAYSRNFAETNAVRNFLIGLQSEIYNRMNTRDNVNLNNAIECNNCMGYGHDSRICSTIDTIVQATANLHFL</sequence>
<protein>
    <submittedName>
        <fullName evidence="1">Uncharacterized protein</fullName>
    </submittedName>
</protein>